<gene>
    <name evidence="2" type="ORF">B0T24DRAFT_522944</name>
</gene>
<dbReference type="EMBL" id="JAULSN010000002">
    <property type="protein sequence ID" value="KAK3379816.1"/>
    <property type="molecule type" value="Genomic_DNA"/>
</dbReference>
<dbReference type="PANTHER" id="PTHR12460">
    <property type="entry name" value="CYCLIN-DEPENDENT KINASE INHIBITOR-RELATED PROTEIN"/>
    <property type="match status" value="1"/>
</dbReference>
<feature type="region of interest" description="Disordered" evidence="1">
    <location>
        <begin position="263"/>
        <end position="301"/>
    </location>
</feature>
<feature type="compositionally biased region" description="Low complexity" evidence="1">
    <location>
        <begin position="935"/>
        <end position="953"/>
    </location>
</feature>
<evidence type="ECO:0000313" key="3">
    <source>
        <dbReference type="Proteomes" id="UP001287356"/>
    </source>
</evidence>
<feature type="compositionally biased region" description="Polar residues" evidence="1">
    <location>
        <begin position="871"/>
        <end position="892"/>
    </location>
</feature>
<evidence type="ECO:0000256" key="1">
    <source>
        <dbReference type="SAM" id="MobiDB-lite"/>
    </source>
</evidence>
<feature type="compositionally biased region" description="Basic residues" evidence="1">
    <location>
        <begin position="45"/>
        <end position="58"/>
    </location>
</feature>
<dbReference type="GO" id="GO:0000993">
    <property type="term" value="F:RNA polymerase II complex binding"/>
    <property type="evidence" value="ECO:0007669"/>
    <property type="project" value="TreeGrafter"/>
</dbReference>
<comment type="caution">
    <text evidence="2">The sequence shown here is derived from an EMBL/GenBank/DDBJ whole genome shotgun (WGS) entry which is preliminary data.</text>
</comment>
<evidence type="ECO:0000313" key="2">
    <source>
        <dbReference type="EMBL" id="KAK3379816.1"/>
    </source>
</evidence>
<organism evidence="2 3">
    <name type="scientific">Lasiosphaeria ovina</name>
    <dbReference type="NCBI Taxonomy" id="92902"/>
    <lineage>
        <taxon>Eukaryota</taxon>
        <taxon>Fungi</taxon>
        <taxon>Dikarya</taxon>
        <taxon>Ascomycota</taxon>
        <taxon>Pezizomycotina</taxon>
        <taxon>Sordariomycetes</taxon>
        <taxon>Sordariomycetidae</taxon>
        <taxon>Sordariales</taxon>
        <taxon>Lasiosphaeriaceae</taxon>
        <taxon>Lasiosphaeria</taxon>
    </lineage>
</organism>
<accession>A0AAE0NE10</accession>
<dbReference type="Proteomes" id="UP001287356">
    <property type="component" value="Unassembled WGS sequence"/>
</dbReference>
<feature type="compositionally biased region" description="Polar residues" evidence="1">
    <location>
        <begin position="924"/>
        <end position="934"/>
    </location>
</feature>
<dbReference type="GO" id="GO:0031124">
    <property type="term" value="P:mRNA 3'-end processing"/>
    <property type="evidence" value="ECO:0007669"/>
    <property type="project" value="TreeGrafter"/>
</dbReference>
<dbReference type="AlphaFoldDB" id="A0AAE0NE10"/>
<feature type="region of interest" description="Disordered" evidence="1">
    <location>
        <begin position="757"/>
        <end position="801"/>
    </location>
</feature>
<feature type="compositionally biased region" description="Basic and acidic residues" evidence="1">
    <location>
        <begin position="473"/>
        <end position="482"/>
    </location>
</feature>
<keyword evidence="3" id="KW-1185">Reference proteome</keyword>
<feature type="region of interest" description="Disordered" evidence="1">
    <location>
        <begin position="991"/>
        <end position="1030"/>
    </location>
</feature>
<reference evidence="2" key="2">
    <citation type="submission" date="2023-06" db="EMBL/GenBank/DDBJ databases">
        <authorList>
            <consortium name="Lawrence Berkeley National Laboratory"/>
            <person name="Haridas S."/>
            <person name="Hensen N."/>
            <person name="Bonometti L."/>
            <person name="Westerberg I."/>
            <person name="Brannstrom I.O."/>
            <person name="Guillou S."/>
            <person name="Cros-Aarteil S."/>
            <person name="Calhoun S."/>
            <person name="Kuo A."/>
            <person name="Mondo S."/>
            <person name="Pangilinan J."/>
            <person name="Riley R."/>
            <person name="Labutti K."/>
            <person name="Andreopoulos B."/>
            <person name="Lipzen A."/>
            <person name="Chen C."/>
            <person name="Yanf M."/>
            <person name="Daum C."/>
            <person name="Ng V."/>
            <person name="Clum A."/>
            <person name="Steindorff A."/>
            <person name="Ohm R."/>
            <person name="Martin F."/>
            <person name="Silar P."/>
            <person name="Natvig D."/>
            <person name="Lalanne C."/>
            <person name="Gautier V."/>
            <person name="Ament-Velasquez S.L."/>
            <person name="Kruys A."/>
            <person name="Hutchinson M.I."/>
            <person name="Powell A.J."/>
            <person name="Barry K."/>
            <person name="Miller A.N."/>
            <person name="Grigoriev I.V."/>
            <person name="Debuchy R."/>
            <person name="Gladieux P."/>
            <person name="Thoren M.H."/>
            <person name="Johannesson H."/>
        </authorList>
    </citation>
    <scope>NUCLEOTIDE SEQUENCE</scope>
    <source>
        <strain evidence="2">CBS 958.72</strain>
    </source>
</reference>
<proteinExistence type="predicted"/>
<reference evidence="2" key="1">
    <citation type="journal article" date="2023" name="Mol. Phylogenet. Evol.">
        <title>Genome-scale phylogeny and comparative genomics of the fungal order Sordariales.</title>
        <authorList>
            <person name="Hensen N."/>
            <person name="Bonometti L."/>
            <person name="Westerberg I."/>
            <person name="Brannstrom I.O."/>
            <person name="Guillou S."/>
            <person name="Cros-Aarteil S."/>
            <person name="Calhoun S."/>
            <person name="Haridas S."/>
            <person name="Kuo A."/>
            <person name="Mondo S."/>
            <person name="Pangilinan J."/>
            <person name="Riley R."/>
            <person name="LaButti K."/>
            <person name="Andreopoulos B."/>
            <person name="Lipzen A."/>
            <person name="Chen C."/>
            <person name="Yan M."/>
            <person name="Daum C."/>
            <person name="Ng V."/>
            <person name="Clum A."/>
            <person name="Steindorff A."/>
            <person name="Ohm R.A."/>
            <person name="Martin F."/>
            <person name="Silar P."/>
            <person name="Natvig D.O."/>
            <person name="Lalanne C."/>
            <person name="Gautier V."/>
            <person name="Ament-Velasquez S.L."/>
            <person name="Kruys A."/>
            <person name="Hutchinson M.I."/>
            <person name="Powell A.J."/>
            <person name="Barry K."/>
            <person name="Miller A.N."/>
            <person name="Grigoriev I.V."/>
            <person name="Debuchy R."/>
            <person name="Gladieux P."/>
            <person name="Hiltunen Thoren M."/>
            <person name="Johannesson H."/>
        </authorList>
    </citation>
    <scope>NUCLEOTIDE SEQUENCE</scope>
    <source>
        <strain evidence="2">CBS 958.72</strain>
    </source>
</reference>
<feature type="region of interest" description="Disordered" evidence="1">
    <location>
        <begin position="316"/>
        <end position="362"/>
    </location>
</feature>
<feature type="compositionally biased region" description="Acidic residues" evidence="1">
    <location>
        <begin position="12"/>
        <end position="21"/>
    </location>
</feature>
<protein>
    <submittedName>
        <fullName evidence="2">Uncharacterized protein</fullName>
    </submittedName>
</protein>
<feature type="region of interest" description="Disordered" evidence="1">
    <location>
        <begin position="463"/>
        <end position="482"/>
    </location>
</feature>
<feature type="region of interest" description="Disordered" evidence="1">
    <location>
        <begin position="1"/>
        <end position="75"/>
    </location>
</feature>
<feature type="region of interest" description="Disordered" evidence="1">
    <location>
        <begin position="870"/>
        <end position="899"/>
    </location>
</feature>
<name>A0AAE0NE10_9PEZI</name>
<feature type="compositionally biased region" description="Low complexity" evidence="1">
    <location>
        <begin position="780"/>
        <end position="793"/>
    </location>
</feature>
<feature type="region of interest" description="Disordered" evidence="1">
    <location>
        <begin position="921"/>
        <end position="974"/>
    </location>
</feature>
<sequence>MSQYAPTFPAADEVDVDDVMSEEGPSHQASPAKGAPATGPGSGKGKGRGRYPRTKTKVPKPPPPPKPTLGRGRRHKAYDSYKAQAAHERCQELKAAYSVLFKLVKPIVQEIADRSIAEILEDPATIERVPEFTTIRKFLSDRFQDCLVINHKELVYGLNMAEHVYEGEKSVAHDSHMRMVAELCEERYGQLLIQVDLLEHLYDNKLPVDLRERPQDAEYIRKDITQEQADSQSQYIEMRGGVEVPFPGTLLSELMSKAWQLAPEKAAPKRKAEGQPEGQPNSKLAAAAAKDDDATPELPRHSGGLLAAVEALEDGAATPGESGSPAPEPAEDPAPEHADQPQGSGEATPKDAQEIPIPRGATGADEYGVRIISKRSSRLDIPNNRIMVPNTFEWEDHEIGFRDSTNCTQKGAQKAKRGKYIGKPNSNYIFLDRRVGTWDSTKAEGELDEELVKKHGLHPKLGLFLPTSTNEEEPPKPCEDGWRPVVMVSPNGERIHASRTIPLARLDRKVEEIENRAKIQRLLHTFCEQDGIAEDEIAPDPSLLEDYRKEELIARGIAPDEEEYRRGETVARGIDPDEVPAMNAKSLPRQGPVLIPGVALAFDEFADDILSAASVIEAEEEVARVTSAKRSQPSRPYDAIRDVFTDSGASAPSTALPHVQQEVPAQVDSTGLLSLAEAAYVVQQERPPESFQVDTMVPTQQPARSVVDMGDFAQSEYPRPTGYSKADELAPISPYLRQAELSASSEPVRANNFLRTALNPQPTDYSPLPAPQDFPGDPMGSAQAQGSAAGRASFSNSGMAKGLPALRPVRSLLNDTPPLPEPHSSPVPQHLNMVVSNSGAFFPPAPNRPFHNAFSVQEQAQGHSLHPIMQQPLSTPIQGPPSSGMPSAQARQISPYPMSPPLYHSAPPLVAPAPVLAPAPASQAMPQLPNTPGQSASAVSPRSRPGSSSASSSKYRKLEPAPTPPHRQGYLGNGQELRTVQFDYREAIKDYSAVEAPPRHGPTHIRGWTHNNLKKSRPSSKGDAPVDEPS</sequence>
<dbReference type="PANTHER" id="PTHR12460:SF0">
    <property type="entry name" value="CID DOMAIN-CONTAINING PROTEIN-RELATED"/>
    <property type="match status" value="1"/>
</dbReference>